<evidence type="ECO:0000256" key="1">
    <source>
        <dbReference type="SAM" id="Phobius"/>
    </source>
</evidence>
<gene>
    <name evidence="2" type="ORF">POPTR_011G052050</name>
</gene>
<dbReference type="EMBL" id="CM009300">
    <property type="protein sequence ID" value="RQO97527.1"/>
    <property type="molecule type" value="Genomic_DNA"/>
</dbReference>
<proteinExistence type="predicted"/>
<dbReference type="Proteomes" id="UP000006729">
    <property type="component" value="Chromosome 11"/>
</dbReference>
<protein>
    <submittedName>
        <fullName evidence="2">Uncharacterized protein</fullName>
    </submittedName>
</protein>
<keyword evidence="1" id="KW-0472">Membrane</keyword>
<keyword evidence="1" id="KW-1133">Transmembrane helix</keyword>
<reference evidence="2 3" key="1">
    <citation type="journal article" date="2006" name="Science">
        <title>The genome of black cottonwood, Populus trichocarpa (Torr. &amp; Gray).</title>
        <authorList>
            <person name="Tuskan G.A."/>
            <person name="Difazio S."/>
            <person name="Jansson S."/>
            <person name="Bohlmann J."/>
            <person name="Grigoriev I."/>
            <person name="Hellsten U."/>
            <person name="Putnam N."/>
            <person name="Ralph S."/>
            <person name="Rombauts S."/>
            <person name="Salamov A."/>
            <person name="Schein J."/>
            <person name="Sterck L."/>
            <person name="Aerts A."/>
            <person name="Bhalerao R.R."/>
            <person name="Bhalerao R.P."/>
            <person name="Blaudez D."/>
            <person name="Boerjan W."/>
            <person name="Brun A."/>
            <person name="Brunner A."/>
            <person name="Busov V."/>
            <person name="Campbell M."/>
            <person name="Carlson J."/>
            <person name="Chalot M."/>
            <person name="Chapman J."/>
            <person name="Chen G.L."/>
            <person name="Cooper D."/>
            <person name="Coutinho P.M."/>
            <person name="Couturier J."/>
            <person name="Covert S."/>
            <person name="Cronk Q."/>
            <person name="Cunningham R."/>
            <person name="Davis J."/>
            <person name="Degroeve S."/>
            <person name="Dejardin A."/>
            <person name="Depamphilis C."/>
            <person name="Detter J."/>
            <person name="Dirks B."/>
            <person name="Dubchak I."/>
            <person name="Duplessis S."/>
            <person name="Ehlting J."/>
            <person name="Ellis B."/>
            <person name="Gendler K."/>
            <person name="Goodstein D."/>
            <person name="Gribskov M."/>
            <person name="Grimwood J."/>
            <person name="Groover A."/>
            <person name="Gunter L."/>
            <person name="Hamberger B."/>
            <person name="Heinze B."/>
            <person name="Helariutta Y."/>
            <person name="Henrissat B."/>
            <person name="Holligan D."/>
            <person name="Holt R."/>
            <person name="Huang W."/>
            <person name="Islam-Faridi N."/>
            <person name="Jones S."/>
            <person name="Jones-Rhoades M."/>
            <person name="Jorgensen R."/>
            <person name="Joshi C."/>
            <person name="Kangasjarvi J."/>
            <person name="Karlsson J."/>
            <person name="Kelleher C."/>
            <person name="Kirkpatrick R."/>
            <person name="Kirst M."/>
            <person name="Kohler A."/>
            <person name="Kalluri U."/>
            <person name="Larimer F."/>
            <person name="Leebens-Mack J."/>
            <person name="Leple J.C."/>
            <person name="Locascio P."/>
            <person name="Lou Y."/>
            <person name="Lucas S."/>
            <person name="Martin F."/>
            <person name="Montanini B."/>
            <person name="Napoli C."/>
            <person name="Nelson D.R."/>
            <person name="Nelson C."/>
            <person name="Nieminen K."/>
            <person name="Nilsson O."/>
            <person name="Pereda V."/>
            <person name="Peter G."/>
            <person name="Philippe R."/>
            <person name="Pilate G."/>
            <person name="Poliakov A."/>
            <person name="Razumovskaya J."/>
            <person name="Richardson P."/>
            <person name="Rinaldi C."/>
            <person name="Ritland K."/>
            <person name="Rouze P."/>
            <person name="Ryaboy D."/>
            <person name="Schmutz J."/>
            <person name="Schrader J."/>
            <person name="Segerman B."/>
            <person name="Shin H."/>
            <person name="Siddiqui A."/>
            <person name="Sterky F."/>
            <person name="Terry A."/>
            <person name="Tsai C.J."/>
            <person name="Uberbacher E."/>
            <person name="Unneberg P."/>
            <person name="Vahala J."/>
            <person name="Wall K."/>
            <person name="Wessler S."/>
            <person name="Yang G."/>
            <person name="Yin T."/>
            <person name="Douglas C."/>
            <person name="Marra M."/>
            <person name="Sandberg G."/>
            <person name="Van de Peer Y."/>
            <person name="Rokhsar D."/>
        </authorList>
    </citation>
    <scope>NUCLEOTIDE SEQUENCE [LARGE SCALE GENOMIC DNA]</scope>
    <source>
        <strain evidence="3">cv. Nisqually</strain>
    </source>
</reference>
<sequence>MTTSFWICATQLGDAPSSLSQSFLKCLGMGAAIPVFFFLFKSIFFSGMWELYITVYILAIYLNCQRWHFCILLGLC</sequence>
<feature type="transmembrane region" description="Helical" evidence="1">
    <location>
        <begin position="51"/>
        <end position="75"/>
    </location>
</feature>
<keyword evidence="3" id="KW-1185">Reference proteome</keyword>
<dbReference type="InParanoid" id="A0A3N7FQD9"/>
<name>A0A3N7FQD9_POPTR</name>
<feature type="transmembrane region" description="Helical" evidence="1">
    <location>
        <begin position="26"/>
        <end position="45"/>
    </location>
</feature>
<evidence type="ECO:0000313" key="3">
    <source>
        <dbReference type="Proteomes" id="UP000006729"/>
    </source>
</evidence>
<dbReference type="AlphaFoldDB" id="A0A3N7FQD9"/>
<evidence type="ECO:0000313" key="2">
    <source>
        <dbReference type="EMBL" id="RQO97527.1"/>
    </source>
</evidence>
<accession>A0A3N7FQD9</accession>
<organism evidence="2 3">
    <name type="scientific">Populus trichocarpa</name>
    <name type="common">Western balsam poplar</name>
    <name type="synonym">Populus balsamifera subsp. trichocarpa</name>
    <dbReference type="NCBI Taxonomy" id="3694"/>
    <lineage>
        <taxon>Eukaryota</taxon>
        <taxon>Viridiplantae</taxon>
        <taxon>Streptophyta</taxon>
        <taxon>Embryophyta</taxon>
        <taxon>Tracheophyta</taxon>
        <taxon>Spermatophyta</taxon>
        <taxon>Magnoliopsida</taxon>
        <taxon>eudicotyledons</taxon>
        <taxon>Gunneridae</taxon>
        <taxon>Pentapetalae</taxon>
        <taxon>rosids</taxon>
        <taxon>fabids</taxon>
        <taxon>Malpighiales</taxon>
        <taxon>Salicaceae</taxon>
        <taxon>Saliceae</taxon>
        <taxon>Populus</taxon>
    </lineage>
</organism>
<keyword evidence="1" id="KW-0812">Transmembrane</keyword>